<dbReference type="AlphaFoldDB" id="A0A151I2U9"/>
<feature type="compositionally biased region" description="Basic and acidic residues" evidence="1">
    <location>
        <begin position="34"/>
        <end position="65"/>
    </location>
</feature>
<feature type="region of interest" description="Disordered" evidence="1">
    <location>
        <begin position="34"/>
        <end position="74"/>
    </location>
</feature>
<keyword evidence="4" id="KW-1185">Reference proteome</keyword>
<sequence length="158" mass="18433">MTPSTTISLLWLFTVAIRAIPFPSWHLQECDIRKRRERDSAKREQERETERGFSDEGNEERERGGETAADLGLPVVGEVRWQSINIQNRRRVRETEGGRTTEQASKQVNERAATDRERENDGKERETPRQLRLSDRSLVRSFVRSFLRPQSPTDLNPE</sequence>
<name>A0A151I2U9_9HYME</name>
<feature type="region of interest" description="Disordered" evidence="1">
    <location>
        <begin position="87"/>
        <end position="135"/>
    </location>
</feature>
<evidence type="ECO:0000313" key="3">
    <source>
        <dbReference type="EMBL" id="KYM81015.1"/>
    </source>
</evidence>
<dbReference type="EMBL" id="KQ976543">
    <property type="protein sequence ID" value="KYM81015.1"/>
    <property type="molecule type" value="Genomic_DNA"/>
</dbReference>
<keyword evidence="2" id="KW-0732">Signal</keyword>
<dbReference type="Proteomes" id="UP000078540">
    <property type="component" value="Unassembled WGS sequence"/>
</dbReference>
<feature type="chain" id="PRO_5007581919" evidence="2">
    <location>
        <begin position="20"/>
        <end position="158"/>
    </location>
</feature>
<feature type="compositionally biased region" description="Basic and acidic residues" evidence="1">
    <location>
        <begin position="108"/>
        <end position="135"/>
    </location>
</feature>
<gene>
    <name evidence="3" type="ORF">ALC53_08579</name>
</gene>
<evidence type="ECO:0000313" key="4">
    <source>
        <dbReference type="Proteomes" id="UP000078540"/>
    </source>
</evidence>
<feature type="signal peptide" evidence="2">
    <location>
        <begin position="1"/>
        <end position="19"/>
    </location>
</feature>
<proteinExistence type="predicted"/>
<evidence type="ECO:0000256" key="2">
    <source>
        <dbReference type="SAM" id="SignalP"/>
    </source>
</evidence>
<protein>
    <submittedName>
        <fullName evidence="3">Uncharacterized protein</fullName>
    </submittedName>
</protein>
<organism evidence="3 4">
    <name type="scientific">Atta colombica</name>
    <dbReference type="NCBI Taxonomy" id="520822"/>
    <lineage>
        <taxon>Eukaryota</taxon>
        <taxon>Metazoa</taxon>
        <taxon>Ecdysozoa</taxon>
        <taxon>Arthropoda</taxon>
        <taxon>Hexapoda</taxon>
        <taxon>Insecta</taxon>
        <taxon>Pterygota</taxon>
        <taxon>Neoptera</taxon>
        <taxon>Endopterygota</taxon>
        <taxon>Hymenoptera</taxon>
        <taxon>Apocrita</taxon>
        <taxon>Aculeata</taxon>
        <taxon>Formicoidea</taxon>
        <taxon>Formicidae</taxon>
        <taxon>Myrmicinae</taxon>
        <taxon>Atta</taxon>
    </lineage>
</organism>
<accession>A0A151I2U9</accession>
<reference evidence="3 4" key="1">
    <citation type="submission" date="2015-09" db="EMBL/GenBank/DDBJ databases">
        <title>Atta colombica WGS genome.</title>
        <authorList>
            <person name="Nygaard S."/>
            <person name="Hu H."/>
            <person name="Boomsma J."/>
            <person name="Zhang G."/>
        </authorList>
    </citation>
    <scope>NUCLEOTIDE SEQUENCE [LARGE SCALE GENOMIC DNA]</scope>
    <source>
        <strain evidence="3">Treedump-2</strain>
        <tissue evidence="3">Whole body</tissue>
    </source>
</reference>
<evidence type="ECO:0000256" key="1">
    <source>
        <dbReference type="SAM" id="MobiDB-lite"/>
    </source>
</evidence>